<evidence type="ECO:0000313" key="2">
    <source>
        <dbReference type="Proteomes" id="UP000886501"/>
    </source>
</evidence>
<proteinExistence type="predicted"/>
<reference evidence="1" key="1">
    <citation type="submission" date="2019-10" db="EMBL/GenBank/DDBJ databases">
        <authorList>
            <consortium name="DOE Joint Genome Institute"/>
            <person name="Kuo A."/>
            <person name="Miyauchi S."/>
            <person name="Kiss E."/>
            <person name="Drula E."/>
            <person name="Kohler A."/>
            <person name="Sanchez-Garcia M."/>
            <person name="Andreopoulos B."/>
            <person name="Barry K.W."/>
            <person name="Bonito G."/>
            <person name="Buee M."/>
            <person name="Carver A."/>
            <person name="Chen C."/>
            <person name="Cichocki N."/>
            <person name="Clum A."/>
            <person name="Culley D."/>
            <person name="Crous P.W."/>
            <person name="Fauchery L."/>
            <person name="Girlanda M."/>
            <person name="Hayes R."/>
            <person name="Keri Z."/>
            <person name="Labutti K."/>
            <person name="Lipzen A."/>
            <person name="Lombard V."/>
            <person name="Magnuson J."/>
            <person name="Maillard F."/>
            <person name="Morin E."/>
            <person name="Murat C."/>
            <person name="Nolan M."/>
            <person name="Ohm R."/>
            <person name="Pangilinan J."/>
            <person name="Pereira M."/>
            <person name="Perotto S."/>
            <person name="Peter M."/>
            <person name="Riley R."/>
            <person name="Sitrit Y."/>
            <person name="Stielow B."/>
            <person name="Szollosi G."/>
            <person name="Zifcakova L."/>
            <person name="Stursova M."/>
            <person name="Spatafora J.W."/>
            <person name="Tedersoo L."/>
            <person name="Vaario L.-M."/>
            <person name="Yamada A."/>
            <person name="Yan M."/>
            <person name="Wang P."/>
            <person name="Xu J."/>
            <person name="Bruns T."/>
            <person name="Baldrian P."/>
            <person name="Vilgalys R."/>
            <person name="Henrissat B."/>
            <person name="Grigoriev I.V."/>
            <person name="Hibbett D."/>
            <person name="Nagy L.G."/>
            <person name="Martin F.M."/>
        </authorList>
    </citation>
    <scope>NUCLEOTIDE SEQUENCE</scope>
    <source>
        <strain evidence="1">P2</strain>
    </source>
</reference>
<keyword evidence="1" id="KW-0413">Isomerase</keyword>
<reference evidence="1" key="2">
    <citation type="journal article" date="2020" name="Nat. Commun.">
        <title>Large-scale genome sequencing of mycorrhizal fungi provides insights into the early evolution of symbiotic traits.</title>
        <authorList>
            <person name="Miyauchi S."/>
            <person name="Kiss E."/>
            <person name="Kuo A."/>
            <person name="Drula E."/>
            <person name="Kohler A."/>
            <person name="Sanchez-Garcia M."/>
            <person name="Morin E."/>
            <person name="Andreopoulos B."/>
            <person name="Barry K.W."/>
            <person name="Bonito G."/>
            <person name="Buee M."/>
            <person name="Carver A."/>
            <person name="Chen C."/>
            <person name="Cichocki N."/>
            <person name="Clum A."/>
            <person name="Culley D."/>
            <person name="Crous P.W."/>
            <person name="Fauchery L."/>
            <person name="Girlanda M."/>
            <person name="Hayes R.D."/>
            <person name="Keri Z."/>
            <person name="LaButti K."/>
            <person name="Lipzen A."/>
            <person name="Lombard V."/>
            <person name="Magnuson J."/>
            <person name="Maillard F."/>
            <person name="Murat C."/>
            <person name="Nolan M."/>
            <person name="Ohm R.A."/>
            <person name="Pangilinan J."/>
            <person name="Pereira M.F."/>
            <person name="Perotto S."/>
            <person name="Peter M."/>
            <person name="Pfister S."/>
            <person name="Riley R."/>
            <person name="Sitrit Y."/>
            <person name="Stielow J.B."/>
            <person name="Szollosi G."/>
            <person name="Zifcakova L."/>
            <person name="Stursova M."/>
            <person name="Spatafora J.W."/>
            <person name="Tedersoo L."/>
            <person name="Vaario L.M."/>
            <person name="Yamada A."/>
            <person name="Yan M."/>
            <person name="Wang P."/>
            <person name="Xu J."/>
            <person name="Bruns T."/>
            <person name="Baldrian P."/>
            <person name="Vilgalys R."/>
            <person name="Dunand C."/>
            <person name="Henrissat B."/>
            <person name="Grigoriev I.V."/>
            <person name="Hibbett D."/>
            <person name="Nagy L.G."/>
            <person name="Martin F.M."/>
        </authorList>
    </citation>
    <scope>NUCLEOTIDE SEQUENCE</scope>
    <source>
        <strain evidence="1">P2</strain>
    </source>
</reference>
<sequence>MSQSVSDQDASVLGKRVHDGPPQKSEDNVMPEPAEEDDDEDDIGPMPIPAHAPSNGGARKKRKVLPHEKLYLEHLPAADRYFKSFMHRDAINFNIITKTNYLVTASIDGHVKLWKKQDQGIEFVKHYRAHPSTIVGISASSDGQLFASVAEDGTAKVFDILNYDMSNMIKLGFTPLACCWVHKPGTAREVLAVSDQQSGTIRLYDARGDGSPTDTISSLHRFPVHIMTFSDKYNTVISADEQGFVEYWTPSEPFEPPKNVPRLWSYKTETDLYDFKKSKSVPTCITLSPDSSSFVTFSLPDRQIRIFNLLSGRISRKYDESLTTIQEMQQAGTTIYKVDDMEFGRRLAVERELELPGPDGKIPGMWMNVIWDETGSFIIYPTLLGIKLVNTVTNKVTRLLGKDETIRWMNLAIYQGQPAKRSLNTVAMAASSNPLLAEKAVRDPTLFCTGYKRQRFYMFTRSEPEDKSGHDRDVFNERPTREEQTVATSAMSQRTGPSPLANEATIHTTLGDIHLRLFPQQTPLAVENFVGHARSGYFEGVVFHRVIPKFMIQTGDPLGDGTGGESIWGKEFEDEFNDDLKHDRPYTVSMANAGPGTNGSQFFITTTATPWLDKKHTIFGRAIAGLEVIHAIENVKTNKTDKPFEDIKIINIDVQ</sequence>
<protein>
    <submittedName>
        <fullName evidence="1">Peptidyl-prolyl cis-trans isomerase</fullName>
    </submittedName>
</protein>
<comment type="caution">
    <text evidence="1">The sequence shown here is derived from an EMBL/GenBank/DDBJ whole genome shotgun (WGS) entry which is preliminary data.</text>
</comment>
<gene>
    <name evidence="1" type="ORF">BDM02DRAFT_3190449</name>
</gene>
<accession>A0ACB6Z5L3</accession>
<dbReference type="EMBL" id="MU118129">
    <property type="protein sequence ID" value="KAF9644588.1"/>
    <property type="molecule type" value="Genomic_DNA"/>
</dbReference>
<name>A0ACB6Z5L3_THEGA</name>
<organism evidence="1 2">
    <name type="scientific">Thelephora ganbajun</name>
    <name type="common">Ganba fungus</name>
    <dbReference type="NCBI Taxonomy" id="370292"/>
    <lineage>
        <taxon>Eukaryota</taxon>
        <taxon>Fungi</taxon>
        <taxon>Dikarya</taxon>
        <taxon>Basidiomycota</taxon>
        <taxon>Agaricomycotina</taxon>
        <taxon>Agaricomycetes</taxon>
        <taxon>Thelephorales</taxon>
        <taxon>Thelephoraceae</taxon>
        <taxon>Thelephora</taxon>
    </lineage>
</organism>
<dbReference type="Proteomes" id="UP000886501">
    <property type="component" value="Unassembled WGS sequence"/>
</dbReference>
<keyword evidence="2" id="KW-1185">Reference proteome</keyword>
<evidence type="ECO:0000313" key="1">
    <source>
        <dbReference type="EMBL" id="KAF9644588.1"/>
    </source>
</evidence>